<dbReference type="RefSeq" id="WP_395272511.1">
    <property type="nucleotide sequence ID" value="NZ_JBHEGD010000001.1"/>
</dbReference>
<accession>A0ABW7MAE0</accession>
<gene>
    <name evidence="1" type="ORF">ACEVAQ_06995</name>
</gene>
<dbReference type="Proteomes" id="UP001609932">
    <property type="component" value="Unassembled WGS sequence"/>
</dbReference>
<dbReference type="EMBL" id="JBHEGD010000001">
    <property type="protein sequence ID" value="MFH6598455.1"/>
    <property type="molecule type" value="Genomic_DNA"/>
</dbReference>
<evidence type="ECO:0000313" key="2">
    <source>
        <dbReference type="Proteomes" id="UP001609932"/>
    </source>
</evidence>
<name>A0ABW7MAE0_9GAMM</name>
<comment type="caution">
    <text evidence="1">The sequence shown here is derived from an EMBL/GenBank/DDBJ whole genome shotgun (WGS) entry which is preliminary data.</text>
</comment>
<reference evidence="1 2" key="1">
    <citation type="submission" date="2024-09" db="EMBL/GenBank/DDBJ databases">
        <title>Elucidation of the Bokeelamides from Bacteria Associated with Moon Snail Egg Collars.</title>
        <authorList>
            <person name="Campbell R."/>
            <person name="Piedl K."/>
            <person name="Mevers E."/>
        </authorList>
    </citation>
    <scope>NUCLEOTIDE SEQUENCE [LARGE SCALE GENOMIC DNA]</scope>
    <source>
        <strain evidence="1 2">EM133</strain>
    </source>
</reference>
<proteinExistence type="predicted"/>
<organism evidence="1 2">
    <name type="scientific">Ectopseudomonas khazarica</name>
    <dbReference type="NCBI Taxonomy" id="2502979"/>
    <lineage>
        <taxon>Bacteria</taxon>
        <taxon>Pseudomonadati</taxon>
        <taxon>Pseudomonadota</taxon>
        <taxon>Gammaproteobacteria</taxon>
        <taxon>Pseudomonadales</taxon>
        <taxon>Pseudomonadaceae</taxon>
        <taxon>Ectopseudomonas</taxon>
    </lineage>
</organism>
<sequence length="111" mass="12666">MSKPSENDIYNRITVILKEITPINSTRAVCTAEISANNDHAKIFYDHIDNFGAKNWFIPTTASVDSELLDLFVELRKIFIKNNYCTAENSWSSCTVELNLESNNIELSVKY</sequence>
<dbReference type="SUPFAM" id="SSF160424">
    <property type="entry name" value="BH3703-like"/>
    <property type="match status" value="1"/>
</dbReference>
<keyword evidence="2" id="KW-1185">Reference proteome</keyword>
<protein>
    <submittedName>
        <fullName evidence="1">Uncharacterized protein</fullName>
    </submittedName>
</protein>
<dbReference type="InterPro" id="IPR036170">
    <property type="entry name" value="YezG-like_sf"/>
</dbReference>
<evidence type="ECO:0000313" key="1">
    <source>
        <dbReference type="EMBL" id="MFH6598455.1"/>
    </source>
</evidence>
<dbReference type="Gene3D" id="3.30.500.20">
    <property type="entry name" value="BH3703-like domains"/>
    <property type="match status" value="1"/>
</dbReference>